<dbReference type="InterPro" id="IPR030048">
    <property type="entry name" value="SurE"/>
</dbReference>
<dbReference type="NCBIfam" id="TIGR00087">
    <property type="entry name" value="surE"/>
    <property type="match status" value="1"/>
</dbReference>
<evidence type="ECO:0000259" key="6">
    <source>
        <dbReference type="Pfam" id="PF01975"/>
    </source>
</evidence>
<evidence type="ECO:0000313" key="8">
    <source>
        <dbReference type="Proteomes" id="UP000315283"/>
    </source>
</evidence>
<keyword evidence="5" id="KW-0547">Nucleotide-binding</keyword>
<evidence type="ECO:0000256" key="4">
    <source>
        <dbReference type="ARBA" id="ARBA00022801"/>
    </source>
</evidence>
<dbReference type="GO" id="GO:0008253">
    <property type="term" value="F:5'-nucleotidase activity"/>
    <property type="evidence" value="ECO:0007669"/>
    <property type="project" value="UniProtKB-UniRule"/>
</dbReference>
<dbReference type="AlphaFoldDB" id="A0A520N5R4"/>
<feature type="binding site" evidence="5">
    <location>
        <position position="39"/>
    </location>
    <ligand>
        <name>a divalent metal cation</name>
        <dbReference type="ChEBI" id="CHEBI:60240"/>
    </ligand>
</feature>
<comment type="subcellular location">
    <subcellularLocation>
        <location evidence="5">Cytoplasm</location>
    </subcellularLocation>
</comment>
<dbReference type="InterPro" id="IPR002828">
    <property type="entry name" value="SurE-like_Pase/nucleotidase"/>
</dbReference>
<proteinExistence type="inferred from homology"/>
<sequence length="252" mass="27905">MKILLTNDDGYDAVNIKSLYKKLSENHDVWIVAPKNNCSGMSAAISYLNEIEVFKIDEKIYAVDGTPADCSYLGLLSIVDFEFDIVVSGINHGANIGNDVLYSGTVGAAVGGRNLKYPPIAISVASYDAKDIDFISNKSSEIIDRIVKSENTFKGKIININFPDIAEDEYKGIKATGISRRDIPSRPIKLETESTKTNTYKYRYNLSGEPIKENSFVTDAEAIKNGYVSFSVLDYSLNSQNFIHKVTELINE</sequence>
<dbReference type="InterPro" id="IPR036523">
    <property type="entry name" value="SurE-like_sf"/>
</dbReference>
<evidence type="ECO:0000256" key="3">
    <source>
        <dbReference type="ARBA" id="ARBA00022723"/>
    </source>
</evidence>
<dbReference type="Proteomes" id="UP000315283">
    <property type="component" value="Unassembled WGS sequence"/>
</dbReference>
<dbReference type="EC" id="3.1.3.5" evidence="5"/>
<dbReference type="GO" id="GO:0005737">
    <property type="term" value="C:cytoplasm"/>
    <property type="evidence" value="ECO:0007669"/>
    <property type="project" value="UniProtKB-SubCell"/>
</dbReference>
<dbReference type="PANTHER" id="PTHR30457">
    <property type="entry name" value="5'-NUCLEOTIDASE SURE"/>
    <property type="match status" value="1"/>
</dbReference>
<keyword evidence="3 5" id="KW-0479">Metal-binding</keyword>
<feature type="binding site" evidence="5">
    <location>
        <position position="8"/>
    </location>
    <ligand>
        <name>a divalent metal cation</name>
        <dbReference type="ChEBI" id="CHEBI:60240"/>
    </ligand>
</feature>
<comment type="caution">
    <text evidence="7">The sequence shown here is derived from an EMBL/GenBank/DDBJ whole genome shotgun (WGS) entry which is preliminary data.</text>
</comment>
<protein>
    <recommendedName>
        <fullName evidence="5">5'-nucleotidase SurE</fullName>
        <ecNumber evidence="5">3.1.3.5</ecNumber>
    </recommendedName>
    <alternativeName>
        <fullName evidence="5">Nucleoside 5'-monophosphate phosphohydrolase</fullName>
    </alternativeName>
</protein>
<evidence type="ECO:0000313" key="7">
    <source>
        <dbReference type="EMBL" id="RZO28719.1"/>
    </source>
</evidence>
<dbReference type="SUPFAM" id="SSF64167">
    <property type="entry name" value="SurE-like"/>
    <property type="match status" value="1"/>
</dbReference>
<evidence type="ECO:0000256" key="2">
    <source>
        <dbReference type="ARBA" id="ARBA00011062"/>
    </source>
</evidence>
<dbReference type="GO" id="GO:0046872">
    <property type="term" value="F:metal ion binding"/>
    <property type="evidence" value="ECO:0007669"/>
    <property type="project" value="UniProtKB-UniRule"/>
</dbReference>
<gene>
    <name evidence="5 7" type="primary">surE</name>
    <name evidence="7" type="ORF">EVA97_01955</name>
</gene>
<feature type="domain" description="Survival protein SurE-like phosphatase/nucleotidase" evidence="6">
    <location>
        <begin position="3"/>
        <end position="182"/>
    </location>
</feature>
<dbReference type="GO" id="GO:0000166">
    <property type="term" value="F:nucleotide binding"/>
    <property type="evidence" value="ECO:0007669"/>
    <property type="project" value="UniProtKB-KW"/>
</dbReference>
<comment type="cofactor">
    <cofactor evidence="5">
        <name>a divalent metal cation</name>
        <dbReference type="ChEBI" id="CHEBI:60240"/>
    </cofactor>
    <text evidence="5">Binds 1 divalent metal cation per subunit.</text>
</comment>
<dbReference type="HAMAP" id="MF_00060">
    <property type="entry name" value="SurE"/>
    <property type="match status" value="1"/>
</dbReference>
<keyword evidence="4 5" id="KW-0378">Hydrolase</keyword>
<reference evidence="7 8" key="1">
    <citation type="submission" date="2019-02" db="EMBL/GenBank/DDBJ databases">
        <title>Prokaryotic population dynamics and viral predation in marine succession experiment using metagenomics: the confinement effect.</title>
        <authorList>
            <person name="Haro-Moreno J.M."/>
            <person name="Rodriguez-Valera F."/>
            <person name="Lopez-Perez M."/>
        </authorList>
    </citation>
    <scope>NUCLEOTIDE SEQUENCE [LARGE SCALE GENOMIC DNA]</scope>
    <source>
        <strain evidence="7">MED-G164</strain>
    </source>
</reference>
<comment type="function">
    <text evidence="5">Nucleotidase that shows phosphatase activity on nucleoside 5'-monophosphates.</text>
</comment>
<dbReference type="EMBL" id="SHBJ01000009">
    <property type="protein sequence ID" value="RZO28719.1"/>
    <property type="molecule type" value="Genomic_DNA"/>
</dbReference>
<organism evidence="7 8">
    <name type="scientific">SAR86 cluster bacterium</name>
    <dbReference type="NCBI Taxonomy" id="2030880"/>
    <lineage>
        <taxon>Bacteria</taxon>
        <taxon>Pseudomonadati</taxon>
        <taxon>Pseudomonadota</taxon>
        <taxon>Gammaproteobacteria</taxon>
        <taxon>SAR86 cluster</taxon>
    </lineage>
</organism>
<comment type="similarity">
    <text evidence="2 5">Belongs to the SurE nucleotidase family.</text>
</comment>
<feature type="binding site" evidence="5">
    <location>
        <position position="9"/>
    </location>
    <ligand>
        <name>a divalent metal cation</name>
        <dbReference type="ChEBI" id="CHEBI:60240"/>
    </ligand>
</feature>
<accession>A0A520N5R4</accession>
<keyword evidence="5" id="KW-0963">Cytoplasm</keyword>
<name>A0A520N5R4_9GAMM</name>
<dbReference type="PANTHER" id="PTHR30457:SF0">
    <property type="entry name" value="PHOSPHATASE, PUTATIVE (AFU_ORTHOLOGUE AFUA_4G01070)-RELATED"/>
    <property type="match status" value="1"/>
</dbReference>
<evidence type="ECO:0000256" key="5">
    <source>
        <dbReference type="HAMAP-Rule" id="MF_00060"/>
    </source>
</evidence>
<evidence type="ECO:0000256" key="1">
    <source>
        <dbReference type="ARBA" id="ARBA00000815"/>
    </source>
</evidence>
<dbReference type="Gene3D" id="3.40.1210.10">
    <property type="entry name" value="Survival protein SurE-like phosphatase/nucleotidase"/>
    <property type="match status" value="1"/>
</dbReference>
<feature type="binding site" evidence="5">
    <location>
        <position position="91"/>
    </location>
    <ligand>
        <name>a divalent metal cation</name>
        <dbReference type="ChEBI" id="CHEBI:60240"/>
    </ligand>
</feature>
<comment type="catalytic activity">
    <reaction evidence="1 5">
        <text>a ribonucleoside 5'-phosphate + H2O = a ribonucleoside + phosphate</text>
        <dbReference type="Rhea" id="RHEA:12484"/>
        <dbReference type="ChEBI" id="CHEBI:15377"/>
        <dbReference type="ChEBI" id="CHEBI:18254"/>
        <dbReference type="ChEBI" id="CHEBI:43474"/>
        <dbReference type="ChEBI" id="CHEBI:58043"/>
        <dbReference type="EC" id="3.1.3.5"/>
    </reaction>
</comment>
<dbReference type="Pfam" id="PF01975">
    <property type="entry name" value="SurE"/>
    <property type="match status" value="1"/>
</dbReference>